<dbReference type="Pfam" id="PF00625">
    <property type="entry name" value="Guanylate_kin"/>
    <property type="match status" value="1"/>
</dbReference>
<comment type="similarity">
    <text evidence="2">Belongs to the guanylate kinase family.</text>
</comment>
<evidence type="ECO:0000256" key="4">
    <source>
        <dbReference type="ARBA" id="ARBA00022777"/>
    </source>
</evidence>
<keyword evidence="8" id="KW-1185">Reference proteome</keyword>
<evidence type="ECO:0000256" key="2">
    <source>
        <dbReference type="ARBA" id="ARBA00005790"/>
    </source>
</evidence>
<dbReference type="PANTHER" id="PTHR23117">
    <property type="entry name" value="GUANYLATE KINASE-RELATED"/>
    <property type="match status" value="1"/>
</dbReference>
<dbReference type="Gene3D" id="3.40.50.300">
    <property type="entry name" value="P-loop containing nucleotide triphosphate hydrolases"/>
    <property type="match status" value="1"/>
</dbReference>
<comment type="function">
    <text evidence="1">Essential for recycling GMP and indirectly, cGMP.</text>
</comment>
<organism evidence="7 8">
    <name type="scientific">Clostridium acidisoli DSM 12555</name>
    <dbReference type="NCBI Taxonomy" id="1121291"/>
    <lineage>
        <taxon>Bacteria</taxon>
        <taxon>Bacillati</taxon>
        <taxon>Bacillota</taxon>
        <taxon>Clostridia</taxon>
        <taxon>Eubacteriales</taxon>
        <taxon>Clostridiaceae</taxon>
        <taxon>Clostridium</taxon>
    </lineage>
</organism>
<keyword evidence="3" id="KW-0808">Transferase</keyword>
<accession>A0A1W1XTU2</accession>
<dbReference type="STRING" id="1121291.SAMN02745134_03118"/>
<dbReference type="GO" id="GO:0005829">
    <property type="term" value="C:cytosol"/>
    <property type="evidence" value="ECO:0007669"/>
    <property type="project" value="TreeGrafter"/>
</dbReference>
<sequence length="197" mass="23387">MGKIYCLMGKSSSGKDTIFKELMKDSDLNLKPVVTYTTRPKRENEVDGNEYYFIDDELLNKFKAEKKIIEIREYDTIQGKWYYCTVNDGQVNLHKNNYLIIVTLEAYNSFKKYFGEDKVIPIYVTLDDGIRLQRALKREMKQDKPNYNELCRRFLADNEDFSEENLLNSGVNKSYYNYELNKCKQDIKNHIFNDVIK</sequence>
<protein>
    <submittedName>
        <fullName evidence="7">Guanylate kinase</fullName>
    </submittedName>
</protein>
<comment type="catalytic activity">
    <reaction evidence="5">
        <text>GMP + ATP = GDP + ADP</text>
        <dbReference type="Rhea" id="RHEA:20780"/>
        <dbReference type="ChEBI" id="CHEBI:30616"/>
        <dbReference type="ChEBI" id="CHEBI:58115"/>
        <dbReference type="ChEBI" id="CHEBI:58189"/>
        <dbReference type="ChEBI" id="CHEBI:456216"/>
        <dbReference type="EC" id="2.7.4.8"/>
    </reaction>
</comment>
<dbReference type="AlphaFoldDB" id="A0A1W1XTU2"/>
<evidence type="ECO:0000256" key="5">
    <source>
        <dbReference type="ARBA" id="ARBA00048594"/>
    </source>
</evidence>
<name>A0A1W1XTU2_9CLOT</name>
<dbReference type="PROSITE" id="PS50052">
    <property type="entry name" value="GUANYLATE_KINASE_2"/>
    <property type="match status" value="1"/>
</dbReference>
<evidence type="ECO:0000313" key="7">
    <source>
        <dbReference type="EMBL" id="SMC27284.1"/>
    </source>
</evidence>
<keyword evidence="4 7" id="KW-0418">Kinase</keyword>
<evidence type="ECO:0000259" key="6">
    <source>
        <dbReference type="PROSITE" id="PS50052"/>
    </source>
</evidence>
<dbReference type="EMBL" id="FWXH01000016">
    <property type="protein sequence ID" value="SMC27284.1"/>
    <property type="molecule type" value="Genomic_DNA"/>
</dbReference>
<dbReference type="PROSITE" id="PS00856">
    <property type="entry name" value="GUANYLATE_KINASE_1"/>
    <property type="match status" value="1"/>
</dbReference>
<dbReference type="SMART" id="SM00072">
    <property type="entry name" value="GuKc"/>
    <property type="match status" value="1"/>
</dbReference>
<dbReference type="InterPro" id="IPR008144">
    <property type="entry name" value="Guanylate_kin-like_dom"/>
</dbReference>
<dbReference type="SUPFAM" id="SSF52540">
    <property type="entry name" value="P-loop containing nucleoside triphosphate hydrolases"/>
    <property type="match status" value="1"/>
</dbReference>
<dbReference type="GO" id="GO:0004385">
    <property type="term" value="F:GMP kinase activity"/>
    <property type="evidence" value="ECO:0007669"/>
    <property type="project" value="UniProtKB-EC"/>
</dbReference>
<dbReference type="RefSeq" id="WP_084117045.1">
    <property type="nucleotide sequence ID" value="NZ_FWXH01000016.1"/>
</dbReference>
<feature type="domain" description="Guanylate kinase-like" evidence="6">
    <location>
        <begin position="2"/>
        <end position="192"/>
    </location>
</feature>
<dbReference type="InterPro" id="IPR027417">
    <property type="entry name" value="P-loop_NTPase"/>
</dbReference>
<dbReference type="PANTHER" id="PTHR23117:SF13">
    <property type="entry name" value="GUANYLATE KINASE"/>
    <property type="match status" value="1"/>
</dbReference>
<reference evidence="7 8" key="1">
    <citation type="submission" date="2017-04" db="EMBL/GenBank/DDBJ databases">
        <authorList>
            <person name="Afonso C.L."/>
            <person name="Miller P.J."/>
            <person name="Scott M.A."/>
            <person name="Spackman E."/>
            <person name="Goraichik I."/>
            <person name="Dimitrov K.M."/>
            <person name="Suarez D.L."/>
            <person name="Swayne D.E."/>
        </authorList>
    </citation>
    <scope>NUCLEOTIDE SEQUENCE [LARGE SCALE GENOMIC DNA]</scope>
    <source>
        <strain evidence="7 8">DSM 12555</strain>
    </source>
</reference>
<evidence type="ECO:0000313" key="8">
    <source>
        <dbReference type="Proteomes" id="UP000192468"/>
    </source>
</evidence>
<dbReference type="InterPro" id="IPR020590">
    <property type="entry name" value="Guanylate_kinase_CS"/>
</dbReference>
<gene>
    <name evidence="7" type="ORF">SAMN02745134_03118</name>
</gene>
<dbReference type="Proteomes" id="UP000192468">
    <property type="component" value="Unassembled WGS sequence"/>
</dbReference>
<dbReference type="InterPro" id="IPR008145">
    <property type="entry name" value="GK/Ca_channel_bsu"/>
</dbReference>
<proteinExistence type="inferred from homology"/>
<dbReference type="OrthoDB" id="1033810at2"/>
<evidence type="ECO:0000256" key="3">
    <source>
        <dbReference type="ARBA" id="ARBA00022679"/>
    </source>
</evidence>
<evidence type="ECO:0000256" key="1">
    <source>
        <dbReference type="ARBA" id="ARBA00003531"/>
    </source>
</evidence>